<comment type="similarity">
    <text evidence="1">Belongs to the Mg-chelatase subunits D/I family. ComM subfamily.</text>
</comment>
<gene>
    <name evidence="3" type="ORF">H8707_11300</name>
</gene>
<dbReference type="InterPro" id="IPR027417">
    <property type="entry name" value="P-loop_NTPase"/>
</dbReference>
<dbReference type="Pfam" id="PF13335">
    <property type="entry name" value="Mg_chelatase_C"/>
    <property type="match status" value="1"/>
</dbReference>
<dbReference type="Pfam" id="PF01078">
    <property type="entry name" value="Mg_chelatase"/>
    <property type="match status" value="1"/>
</dbReference>
<dbReference type="SMART" id="SM00382">
    <property type="entry name" value="AAA"/>
    <property type="match status" value="1"/>
</dbReference>
<reference evidence="3" key="1">
    <citation type="submission" date="2020-08" db="EMBL/GenBank/DDBJ databases">
        <title>Genome public.</title>
        <authorList>
            <person name="Liu C."/>
            <person name="Sun Q."/>
        </authorList>
    </citation>
    <scope>NUCLEOTIDE SEQUENCE</scope>
    <source>
        <strain evidence="3">BX21</strain>
    </source>
</reference>
<name>A0A926EV20_9FIRM</name>
<dbReference type="InterPro" id="IPR000523">
    <property type="entry name" value="Mg_chelatse_chII-like_cat_dom"/>
</dbReference>
<organism evidence="3 4">
    <name type="scientific">Paratissierella segnis</name>
    <dbReference type="NCBI Taxonomy" id="2763679"/>
    <lineage>
        <taxon>Bacteria</taxon>
        <taxon>Bacillati</taxon>
        <taxon>Bacillota</taxon>
        <taxon>Tissierellia</taxon>
        <taxon>Tissierellales</taxon>
        <taxon>Tissierellaceae</taxon>
        <taxon>Paratissierella</taxon>
    </lineage>
</organism>
<evidence type="ECO:0000313" key="4">
    <source>
        <dbReference type="Proteomes" id="UP000601171"/>
    </source>
</evidence>
<dbReference type="SUPFAM" id="SSF52540">
    <property type="entry name" value="P-loop containing nucleoside triphosphate hydrolases"/>
    <property type="match status" value="1"/>
</dbReference>
<dbReference type="InterPro" id="IPR003593">
    <property type="entry name" value="AAA+_ATPase"/>
</dbReference>
<dbReference type="InterPro" id="IPR014721">
    <property type="entry name" value="Ribsml_uS5_D2-typ_fold_subgr"/>
</dbReference>
<accession>A0A926EV20</accession>
<dbReference type="InterPro" id="IPR004482">
    <property type="entry name" value="Mg_chelat-rel"/>
</dbReference>
<dbReference type="InterPro" id="IPR045006">
    <property type="entry name" value="CHLI-like"/>
</dbReference>
<feature type="domain" description="AAA+ ATPase" evidence="2">
    <location>
        <begin position="213"/>
        <end position="395"/>
    </location>
</feature>
<evidence type="ECO:0000256" key="1">
    <source>
        <dbReference type="ARBA" id="ARBA00006354"/>
    </source>
</evidence>
<dbReference type="NCBIfam" id="TIGR00368">
    <property type="entry name" value="YifB family Mg chelatase-like AAA ATPase"/>
    <property type="match status" value="1"/>
</dbReference>
<keyword evidence="4" id="KW-1185">Reference proteome</keyword>
<dbReference type="GO" id="GO:0005524">
    <property type="term" value="F:ATP binding"/>
    <property type="evidence" value="ECO:0007669"/>
    <property type="project" value="InterPro"/>
</dbReference>
<dbReference type="Pfam" id="PF13541">
    <property type="entry name" value="ChlI"/>
    <property type="match status" value="1"/>
</dbReference>
<evidence type="ECO:0000259" key="2">
    <source>
        <dbReference type="SMART" id="SM00382"/>
    </source>
</evidence>
<dbReference type="Proteomes" id="UP000601171">
    <property type="component" value="Unassembled WGS sequence"/>
</dbReference>
<comment type="caution">
    <text evidence="3">The sequence shown here is derived from an EMBL/GenBank/DDBJ whole genome shotgun (WGS) entry which is preliminary data.</text>
</comment>
<dbReference type="InterPro" id="IPR020568">
    <property type="entry name" value="Ribosomal_Su5_D2-typ_SF"/>
</dbReference>
<proteinExistence type="inferred from homology"/>
<dbReference type="Gene3D" id="3.30.230.10">
    <property type="match status" value="1"/>
</dbReference>
<dbReference type="SUPFAM" id="SSF54211">
    <property type="entry name" value="Ribosomal protein S5 domain 2-like"/>
    <property type="match status" value="1"/>
</dbReference>
<evidence type="ECO:0000313" key="3">
    <source>
        <dbReference type="EMBL" id="MBC8588803.1"/>
    </source>
</evidence>
<dbReference type="InterPro" id="IPR025158">
    <property type="entry name" value="Mg_chelat-rel_C"/>
</dbReference>
<dbReference type="Gene3D" id="3.40.50.300">
    <property type="entry name" value="P-loop containing nucleotide triphosphate hydrolases"/>
    <property type="match status" value="1"/>
</dbReference>
<dbReference type="PANTHER" id="PTHR32039">
    <property type="entry name" value="MAGNESIUM-CHELATASE SUBUNIT CHLI"/>
    <property type="match status" value="1"/>
</dbReference>
<dbReference type="PANTHER" id="PTHR32039:SF7">
    <property type="entry name" value="COMPETENCE PROTEIN COMM"/>
    <property type="match status" value="1"/>
</dbReference>
<dbReference type="EMBL" id="JACRTG010000027">
    <property type="protein sequence ID" value="MBC8588803.1"/>
    <property type="molecule type" value="Genomic_DNA"/>
</dbReference>
<dbReference type="AlphaFoldDB" id="A0A926EV20"/>
<dbReference type="RefSeq" id="WP_262430259.1">
    <property type="nucleotide sequence ID" value="NZ_JACRTG010000027.1"/>
</dbReference>
<sequence length="509" mass="57008">MYSKIKTCVLLGLNGFVIEVETDLSRGLPVFNIVGLPDTAIKESKERVRAAIKNSGYEFPLNRITINLAPANLKKEGSQMDLAIAIGILIADGLINDKEISNSIFLGELALDGTINSIDGALPMVISMRDYNIKRCIVPFDNREECGVISDMEIIPVKNLNEVVDYLNDELAIEPFDGMSYDKEDDNKDFKVDFADIKGQDSLKRALEVAAAGSHNLLIIGPPGSGKTMAARRLPTILPKLSFEESIEVTKIYSIAGLLKSKSLIEERPFRAPHHTASNISLIGGGRIPKPGEVSLAHNGVLFLDELPEFQKNVLEVLRQPLEDGVVNISRVNATITYPAKFMFIASMNPCPCGYYGDPTHECTCSQGSIDRYLGKISNPLLDRIDIHIEVLPVAYKDLNNDIKQESSSTIRERVKRAREIQLERYKEDKIFNNSQILTKDIKKYCKLSSSSERIMKKAFIKYKFSGRTYNKLLKISRTIADLDGKENIEDEHILEAIRYRTLDNKYWG</sequence>
<protein>
    <submittedName>
        <fullName evidence="3">YifB family Mg chelatase-like AAA ATPase</fullName>
    </submittedName>
</protein>